<keyword evidence="6 10" id="KW-0406">Ion transport</keyword>
<dbReference type="EMBL" id="BSFJ01000008">
    <property type="protein sequence ID" value="GLK71984.1"/>
    <property type="molecule type" value="Genomic_DNA"/>
</dbReference>
<comment type="similarity">
    <text evidence="1 10">Belongs to the alphaproteobacteria porin family.</text>
</comment>
<dbReference type="InterPro" id="IPR003684">
    <property type="entry name" value="Porin_alphabac"/>
</dbReference>
<comment type="caution">
    <text evidence="12">The sequence shown here is derived from an EMBL/GenBank/DDBJ whole genome shotgun (WGS) entry which is preliminary data.</text>
</comment>
<evidence type="ECO:0000256" key="10">
    <source>
        <dbReference type="RuleBase" id="RU364005"/>
    </source>
</evidence>
<sequence>MGEAVERGPMPLRLCMLAVLLAATTTLGSPGAAAQANEDAGRKPANADGRSDPACASYGAGFTRLPGSSTCVKISGGIQADLYSTDVNGSTRVDALAPGLKSK</sequence>
<evidence type="ECO:0000256" key="9">
    <source>
        <dbReference type="ARBA" id="ARBA00023237"/>
    </source>
</evidence>
<comment type="domain">
    <text evidence="10">Consists of 16-stranded beta-barrel sheets, with large surface-exposed loops, that form a transmembrane pore at the center of each barrel. The pore is partially ocluded by a peptide loop that folds into the pore lumen.</text>
</comment>
<keyword evidence="7 10" id="KW-0626">Porin</keyword>
<evidence type="ECO:0000313" key="12">
    <source>
        <dbReference type="EMBL" id="GLK71984.1"/>
    </source>
</evidence>
<evidence type="ECO:0000256" key="6">
    <source>
        <dbReference type="ARBA" id="ARBA00023065"/>
    </source>
</evidence>
<dbReference type="AlphaFoldDB" id="A0A9W6J9Q2"/>
<reference evidence="12" key="1">
    <citation type="journal article" date="2014" name="Int. J. Syst. Evol. Microbiol.">
        <title>Complete genome sequence of Corynebacterium casei LMG S-19264T (=DSM 44701T), isolated from a smear-ripened cheese.</title>
        <authorList>
            <consortium name="US DOE Joint Genome Institute (JGI-PGF)"/>
            <person name="Walter F."/>
            <person name="Albersmeier A."/>
            <person name="Kalinowski J."/>
            <person name="Ruckert C."/>
        </authorList>
    </citation>
    <scope>NUCLEOTIDE SEQUENCE</scope>
    <source>
        <strain evidence="12">VKM B-2484</strain>
    </source>
</reference>
<reference evidence="12" key="2">
    <citation type="submission" date="2023-01" db="EMBL/GenBank/DDBJ databases">
        <authorList>
            <person name="Sun Q."/>
            <person name="Evtushenko L."/>
        </authorList>
    </citation>
    <scope>NUCLEOTIDE SEQUENCE</scope>
    <source>
        <strain evidence="12">VKM B-2484</strain>
    </source>
</reference>
<keyword evidence="8 10" id="KW-0472">Membrane</keyword>
<accession>A0A9W6J9Q2</accession>
<dbReference type="GO" id="GO:0006811">
    <property type="term" value="P:monoatomic ion transport"/>
    <property type="evidence" value="ECO:0007669"/>
    <property type="project" value="UniProtKB-KW"/>
</dbReference>
<keyword evidence="9 10" id="KW-0998">Cell outer membrane</keyword>
<dbReference type="GO" id="GO:0046930">
    <property type="term" value="C:pore complex"/>
    <property type="evidence" value="ECO:0007669"/>
    <property type="project" value="UniProtKB-KW"/>
</dbReference>
<dbReference type="Proteomes" id="UP001143370">
    <property type="component" value="Unassembled WGS sequence"/>
</dbReference>
<evidence type="ECO:0000256" key="11">
    <source>
        <dbReference type="SAM" id="MobiDB-lite"/>
    </source>
</evidence>
<proteinExistence type="inferred from homology"/>
<feature type="region of interest" description="Disordered" evidence="11">
    <location>
        <begin position="31"/>
        <end position="51"/>
    </location>
</feature>
<keyword evidence="2 10" id="KW-0813">Transport</keyword>
<evidence type="ECO:0000256" key="7">
    <source>
        <dbReference type="ARBA" id="ARBA00023114"/>
    </source>
</evidence>
<evidence type="ECO:0000256" key="2">
    <source>
        <dbReference type="ARBA" id="ARBA00022448"/>
    </source>
</evidence>
<keyword evidence="5 10" id="KW-0732">Signal</keyword>
<keyword evidence="13" id="KW-1185">Reference proteome</keyword>
<evidence type="ECO:0000256" key="3">
    <source>
        <dbReference type="ARBA" id="ARBA00022452"/>
    </source>
</evidence>
<dbReference type="GO" id="GO:0009279">
    <property type="term" value="C:cell outer membrane"/>
    <property type="evidence" value="ECO:0007669"/>
    <property type="project" value="UniProtKB-SubCell"/>
</dbReference>
<comment type="subcellular location">
    <subcellularLocation>
        <location evidence="10">Cell outer membrane</location>
        <topology evidence="10">Multi-pass membrane protein</topology>
    </subcellularLocation>
</comment>
<keyword evidence="3 10" id="KW-1134">Transmembrane beta strand</keyword>
<comment type="function">
    <text evidence="10">Forms passive diffusion pores that allow small molecular weight hydrophilic materials across the outer membrane.</text>
</comment>
<evidence type="ECO:0000256" key="8">
    <source>
        <dbReference type="ARBA" id="ARBA00023136"/>
    </source>
</evidence>
<evidence type="ECO:0000256" key="5">
    <source>
        <dbReference type="ARBA" id="ARBA00022729"/>
    </source>
</evidence>
<protein>
    <recommendedName>
        <fullName evidence="10">Porin</fullName>
    </recommendedName>
</protein>
<feature type="chain" id="PRO_5041020810" description="Porin" evidence="10">
    <location>
        <begin position="35"/>
        <end position="103"/>
    </location>
</feature>
<feature type="signal peptide" evidence="10">
    <location>
        <begin position="1"/>
        <end position="34"/>
    </location>
</feature>
<name>A0A9W6J9Q2_9HYPH</name>
<organism evidence="12 13">
    <name type="scientific">Ancylobacter dichloromethanicus</name>
    <dbReference type="NCBI Taxonomy" id="518825"/>
    <lineage>
        <taxon>Bacteria</taxon>
        <taxon>Pseudomonadati</taxon>
        <taxon>Pseudomonadota</taxon>
        <taxon>Alphaproteobacteria</taxon>
        <taxon>Hyphomicrobiales</taxon>
        <taxon>Xanthobacteraceae</taxon>
        <taxon>Ancylobacter</taxon>
    </lineage>
</organism>
<dbReference type="Pfam" id="PF02530">
    <property type="entry name" value="Porin_2"/>
    <property type="match status" value="1"/>
</dbReference>
<evidence type="ECO:0000313" key="13">
    <source>
        <dbReference type="Proteomes" id="UP001143370"/>
    </source>
</evidence>
<evidence type="ECO:0000256" key="4">
    <source>
        <dbReference type="ARBA" id="ARBA00022692"/>
    </source>
</evidence>
<gene>
    <name evidence="12" type="ORF">GCM10017643_21000</name>
</gene>
<keyword evidence="4 10" id="KW-0812">Transmembrane</keyword>
<dbReference type="RefSeq" id="WP_213369340.1">
    <property type="nucleotide sequence ID" value="NZ_BSFJ01000008.1"/>
</dbReference>
<evidence type="ECO:0000256" key="1">
    <source>
        <dbReference type="ARBA" id="ARBA00009521"/>
    </source>
</evidence>
<dbReference type="GO" id="GO:0015288">
    <property type="term" value="F:porin activity"/>
    <property type="evidence" value="ECO:0007669"/>
    <property type="project" value="UniProtKB-KW"/>
</dbReference>